<organism evidence="7 8">
    <name type="scientific">Paenibacillus mucilaginosus (strain KNP414)</name>
    <dbReference type="NCBI Taxonomy" id="1036673"/>
    <lineage>
        <taxon>Bacteria</taxon>
        <taxon>Bacillati</taxon>
        <taxon>Bacillota</taxon>
        <taxon>Bacilli</taxon>
        <taxon>Bacillales</taxon>
        <taxon>Paenibacillaceae</taxon>
        <taxon>Paenibacillus</taxon>
    </lineage>
</organism>
<dbReference type="Pfam" id="PF00440">
    <property type="entry name" value="TetR_N"/>
    <property type="match status" value="1"/>
</dbReference>
<dbReference type="PANTHER" id="PTHR30055">
    <property type="entry name" value="HTH-TYPE TRANSCRIPTIONAL REGULATOR RUTR"/>
    <property type="match status" value="1"/>
</dbReference>
<dbReference type="InterPro" id="IPR023772">
    <property type="entry name" value="DNA-bd_HTH_TetR-type_CS"/>
</dbReference>
<evidence type="ECO:0000256" key="5">
    <source>
        <dbReference type="SAM" id="MobiDB-lite"/>
    </source>
</evidence>
<dbReference type="HOGENOM" id="CLU_096009_1_0_9"/>
<keyword evidence="1" id="KW-0805">Transcription regulation</keyword>
<name>F8F8J5_PAEMK</name>
<feature type="DNA-binding region" description="H-T-H motif" evidence="4">
    <location>
        <begin position="52"/>
        <end position="71"/>
    </location>
</feature>
<evidence type="ECO:0000256" key="4">
    <source>
        <dbReference type="PROSITE-ProRule" id="PRU00335"/>
    </source>
</evidence>
<protein>
    <submittedName>
        <fullName evidence="7">Transcriptional regulator</fullName>
    </submittedName>
</protein>
<dbReference type="KEGG" id="pms:KNP414_03025"/>
<sequence length="197" mass="22044">MIHHHHFRKEGLAMARESGRTAEGEAASVSRREEILEAAVSVFAQWGYYKATTAHVAERAGISQPYVFKFFKTKEELFTAALQRAFGRIRRVFDGVQAPREALLGKMIAAYEGLMTTHHQEIVLQVHGQTIPEEGIRETMRTGLREVWSQVENKFREAGLPDPEVLTSTFMANGMLCHVSAVLGMPEIKPVHKAGAE</sequence>
<dbReference type="InterPro" id="IPR009057">
    <property type="entry name" value="Homeodomain-like_sf"/>
</dbReference>
<dbReference type="EMBL" id="CP002869">
    <property type="protein sequence ID" value="AEI41583.1"/>
    <property type="molecule type" value="Genomic_DNA"/>
</dbReference>
<evidence type="ECO:0000313" key="8">
    <source>
        <dbReference type="Proteomes" id="UP000006620"/>
    </source>
</evidence>
<dbReference type="PRINTS" id="PR00455">
    <property type="entry name" value="HTHTETR"/>
</dbReference>
<evidence type="ECO:0000256" key="1">
    <source>
        <dbReference type="ARBA" id="ARBA00023015"/>
    </source>
</evidence>
<dbReference type="PROSITE" id="PS01081">
    <property type="entry name" value="HTH_TETR_1"/>
    <property type="match status" value="1"/>
</dbReference>
<gene>
    <name evidence="7" type="ordered locus">KNP414_03025</name>
</gene>
<dbReference type="Proteomes" id="UP000006620">
    <property type="component" value="Chromosome"/>
</dbReference>
<dbReference type="PROSITE" id="PS50977">
    <property type="entry name" value="HTH_TETR_2"/>
    <property type="match status" value="1"/>
</dbReference>
<reference evidence="8" key="1">
    <citation type="submission" date="2011-06" db="EMBL/GenBank/DDBJ databases">
        <title>Complete genome sequence of Paenibacillus mucilaginosus KNP414.</title>
        <authorList>
            <person name="Wang J."/>
            <person name="Hu S."/>
            <person name="Hu X."/>
            <person name="Zhang B."/>
            <person name="Dong D."/>
            <person name="Zhang S."/>
            <person name="Zhao K."/>
            <person name="Wu D."/>
        </authorList>
    </citation>
    <scope>NUCLEOTIDE SEQUENCE [LARGE SCALE GENOMIC DNA]</scope>
    <source>
        <strain evidence="8">KNP414</strain>
    </source>
</reference>
<dbReference type="InterPro" id="IPR001647">
    <property type="entry name" value="HTH_TetR"/>
</dbReference>
<dbReference type="InterPro" id="IPR050109">
    <property type="entry name" value="HTH-type_TetR-like_transc_reg"/>
</dbReference>
<accession>F8F8J5</accession>
<dbReference type="SUPFAM" id="SSF46689">
    <property type="entry name" value="Homeodomain-like"/>
    <property type="match status" value="1"/>
</dbReference>
<keyword evidence="2 4" id="KW-0238">DNA-binding</keyword>
<dbReference type="AlphaFoldDB" id="F8F8J5"/>
<dbReference type="PANTHER" id="PTHR30055:SF238">
    <property type="entry name" value="MYCOFACTOCIN BIOSYNTHESIS TRANSCRIPTIONAL REGULATOR MFTR-RELATED"/>
    <property type="match status" value="1"/>
</dbReference>
<keyword evidence="3" id="KW-0804">Transcription</keyword>
<evidence type="ECO:0000256" key="3">
    <source>
        <dbReference type="ARBA" id="ARBA00023163"/>
    </source>
</evidence>
<dbReference type="GO" id="GO:0000976">
    <property type="term" value="F:transcription cis-regulatory region binding"/>
    <property type="evidence" value="ECO:0007669"/>
    <property type="project" value="TreeGrafter"/>
</dbReference>
<reference evidence="7 8" key="2">
    <citation type="journal article" date="2013" name="Genome Announc.">
        <title>Genome Sequence of Growth-Improving Paenibacillus mucilaginosus Strain KNP414.</title>
        <authorList>
            <person name="Lu J.J."/>
            <person name="Wang J.F."/>
            <person name="Hu X.F."/>
        </authorList>
    </citation>
    <scope>NUCLEOTIDE SEQUENCE [LARGE SCALE GENOMIC DNA]</scope>
    <source>
        <strain evidence="7 8">KNP414</strain>
    </source>
</reference>
<feature type="region of interest" description="Disordered" evidence="5">
    <location>
        <begin position="1"/>
        <end position="27"/>
    </location>
</feature>
<evidence type="ECO:0000256" key="2">
    <source>
        <dbReference type="ARBA" id="ARBA00023125"/>
    </source>
</evidence>
<proteinExistence type="predicted"/>
<dbReference type="PATRIC" id="fig|1036673.3.peg.2775"/>
<dbReference type="Gene3D" id="1.10.357.10">
    <property type="entry name" value="Tetracycline Repressor, domain 2"/>
    <property type="match status" value="1"/>
</dbReference>
<evidence type="ECO:0000313" key="7">
    <source>
        <dbReference type="EMBL" id="AEI41583.1"/>
    </source>
</evidence>
<dbReference type="GO" id="GO:0003700">
    <property type="term" value="F:DNA-binding transcription factor activity"/>
    <property type="evidence" value="ECO:0007669"/>
    <property type="project" value="TreeGrafter"/>
</dbReference>
<evidence type="ECO:0000259" key="6">
    <source>
        <dbReference type="PROSITE" id="PS50977"/>
    </source>
</evidence>
<feature type="domain" description="HTH tetR-type" evidence="6">
    <location>
        <begin position="29"/>
        <end position="89"/>
    </location>
</feature>